<dbReference type="EMBL" id="FOCV01000066">
    <property type="protein sequence ID" value="SEP27735.1"/>
    <property type="molecule type" value="Genomic_DNA"/>
</dbReference>
<dbReference type="InterPro" id="IPR053135">
    <property type="entry name" value="AKR2_Oxidoreductase"/>
</dbReference>
<proteinExistence type="predicted"/>
<reference evidence="4 6" key="2">
    <citation type="submission" date="2016-10" db="EMBL/GenBank/DDBJ databases">
        <authorList>
            <person name="Varghese N."/>
            <person name="Submissions S."/>
        </authorList>
    </citation>
    <scope>NUCLEOTIDE SEQUENCE [LARGE SCALE GENOMIC DNA]</scope>
    <source>
        <strain evidence="4 6">CGMCC 1.7071</strain>
    </source>
</reference>
<organism evidence="3 5">
    <name type="scientific">Rhizobium tibeticum</name>
    <dbReference type="NCBI Taxonomy" id="501024"/>
    <lineage>
        <taxon>Bacteria</taxon>
        <taxon>Pseudomonadati</taxon>
        <taxon>Pseudomonadota</taxon>
        <taxon>Alphaproteobacteria</taxon>
        <taxon>Hyphomicrobiales</taxon>
        <taxon>Rhizobiaceae</taxon>
        <taxon>Rhizobium/Agrobacterium group</taxon>
        <taxon>Rhizobium</taxon>
    </lineage>
</organism>
<dbReference type="Proteomes" id="UP000183063">
    <property type="component" value="Unassembled WGS sequence"/>
</dbReference>
<gene>
    <name evidence="3" type="primary">yhdN_12</name>
    <name evidence="3" type="ORF">RTCCBAU85039_6457</name>
    <name evidence="4" type="ORF">SAMN05216228_106621</name>
</gene>
<evidence type="ECO:0000313" key="6">
    <source>
        <dbReference type="Proteomes" id="UP000198939"/>
    </source>
</evidence>
<evidence type="ECO:0000313" key="4">
    <source>
        <dbReference type="EMBL" id="SEP27735.1"/>
    </source>
</evidence>
<dbReference type="InterPro" id="IPR036812">
    <property type="entry name" value="NAD(P)_OxRdtase_dom_sf"/>
</dbReference>
<evidence type="ECO:0000256" key="1">
    <source>
        <dbReference type="SAM" id="SignalP"/>
    </source>
</evidence>
<dbReference type="EC" id="1.1.1.-" evidence="3"/>
<dbReference type="CDD" id="cd19095">
    <property type="entry name" value="AKR_PA4992-like"/>
    <property type="match status" value="1"/>
</dbReference>
<accession>A0A1H8WJ96</accession>
<dbReference type="PROSITE" id="PS51318">
    <property type="entry name" value="TAT"/>
    <property type="match status" value="1"/>
</dbReference>
<dbReference type="InterPro" id="IPR023210">
    <property type="entry name" value="NADP_OxRdtase_dom"/>
</dbReference>
<keyword evidence="3" id="KW-0560">Oxidoreductase</keyword>
<reference evidence="3" key="3">
    <citation type="submission" date="2016-10" db="EMBL/GenBank/DDBJ databases">
        <authorList>
            <person name="de Groot N.N."/>
        </authorList>
    </citation>
    <scope>NUCLEOTIDE SEQUENCE [LARGE SCALE GENOMIC DNA]</scope>
    <source>
        <strain evidence="3">CCBAU85039</strain>
    </source>
</reference>
<dbReference type="PANTHER" id="PTHR43312:SF1">
    <property type="entry name" value="NADP-DEPENDENT OXIDOREDUCTASE DOMAIN-CONTAINING PROTEIN"/>
    <property type="match status" value="1"/>
</dbReference>
<dbReference type="Pfam" id="PF00248">
    <property type="entry name" value="Aldo_ket_red"/>
    <property type="match status" value="1"/>
</dbReference>
<keyword evidence="6" id="KW-1185">Reference proteome</keyword>
<dbReference type="EMBL" id="FNXB01000075">
    <property type="protein sequence ID" value="SEI20718.1"/>
    <property type="molecule type" value="Genomic_DNA"/>
</dbReference>
<evidence type="ECO:0000313" key="5">
    <source>
        <dbReference type="Proteomes" id="UP000183063"/>
    </source>
</evidence>
<dbReference type="PANTHER" id="PTHR43312">
    <property type="entry name" value="D-THREO-ALDOSE 1-DEHYDROGENASE"/>
    <property type="match status" value="1"/>
</dbReference>
<evidence type="ECO:0000259" key="2">
    <source>
        <dbReference type="Pfam" id="PF00248"/>
    </source>
</evidence>
<name>A0A1H8WJ96_9HYPH</name>
<dbReference type="SUPFAM" id="SSF51430">
    <property type="entry name" value="NAD(P)-linked oxidoreductase"/>
    <property type="match status" value="1"/>
</dbReference>
<evidence type="ECO:0000313" key="3">
    <source>
        <dbReference type="EMBL" id="SEI20718.1"/>
    </source>
</evidence>
<keyword evidence="1" id="KW-0732">Signal</keyword>
<feature type="domain" description="NADP-dependent oxidoreductase" evidence="2">
    <location>
        <begin position="50"/>
        <end position="287"/>
    </location>
</feature>
<dbReference type="RefSeq" id="WP_083540040.1">
    <property type="nucleotide sequence ID" value="NZ_FNXB01000075.1"/>
</dbReference>
<dbReference type="AlphaFoldDB" id="A0A1H8WJ96"/>
<dbReference type="Proteomes" id="UP000198939">
    <property type="component" value="Unassembled WGS sequence"/>
</dbReference>
<dbReference type="STRING" id="501024.RTCCBAU85039_6457"/>
<dbReference type="InterPro" id="IPR006311">
    <property type="entry name" value="TAT_signal"/>
</dbReference>
<protein>
    <submittedName>
        <fullName evidence="4">Aldo/keto reductase</fullName>
    </submittedName>
    <submittedName>
        <fullName evidence="3">General stress protein 69</fullName>
        <ecNumber evidence="3">1.1.1.-</ecNumber>
    </submittedName>
</protein>
<dbReference type="Gene3D" id="3.20.20.100">
    <property type="entry name" value="NADP-dependent oxidoreductase domain"/>
    <property type="match status" value="1"/>
</dbReference>
<feature type="chain" id="PRO_5030029950" evidence="1">
    <location>
        <begin position="22"/>
        <end position="307"/>
    </location>
</feature>
<feature type="signal peptide" evidence="1">
    <location>
        <begin position="1"/>
        <end position="21"/>
    </location>
</feature>
<sequence length="307" mass="33632">MPAGIGRRNALFLIASMGALATVPKPCSAQAPAIATKPIPSSGELLPVVGLGSWITFNVGDDAELRNECATVIKVFFAAGGRLIDSSPMYGSAQETIGYGLGKLSRPPSLFAADKVWISDPRSGLEQIEQSQRLWGVPQFDLLQVHNLLSWEAHLQTLFEMKAAGQLKYVGITTSEGRRHADIEAIMRSRPVDFIQISYNVLDREVEQRILPLATERKIAVIANRPFRQGDLIAEIADQPLPDWVAETGARSWPQLLLKFIVSHPAVTCAIPATSNVEHVRENMDAATGALMNPELRKRTIKYVESL</sequence>
<dbReference type="GO" id="GO:0016491">
    <property type="term" value="F:oxidoreductase activity"/>
    <property type="evidence" value="ECO:0007669"/>
    <property type="project" value="UniProtKB-KW"/>
</dbReference>
<reference evidence="5" key="1">
    <citation type="submission" date="2016-10" db="EMBL/GenBank/DDBJ databases">
        <authorList>
            <person name="Wibberg D."/>
        </authorList>
    </citation>
    <scope>NUCLEOTIDE SEQUENCE [LARGE SCALE GENOMIC DNA]</scope>
</reference>